<evidence type="ECO:0000313" key="2">
    <source>
        <dbReference type="EMBL" id="CAI7935161.1"/>
    </source>
</evidence>
<reference evidence="2" key="1">
    <citation type="submission" date="2022-12" db="EMBL/GenBank/DDBJ databases">
        <authorList>
            <person name="Alioto T."/>
            <person name="Alioto T."/>
            <person name="Gomez Garrido J."/>
        </authorList>
    </citation>
    <scope>NUCLEOTIDE SEQUENCE</scope>
</reference>
<comment type="caution">
    <text evidence="2">The sequence shown here is derived from an EMBL/GenBank/DDBJ whole genome shotgun (WGS) entry which is preliminary data.</text>
</comment>
<dbReference type="AlphaFoldDB" id="A0AA35QQ98"/>
<feature type="signal peptide" evidence="1">
    <location>
        <begin position="1"/>
        <end position="33"/>
    </location>
</feature>
<protein>
    <submittedName>
        <fullName evidence="2">Uncharacterized protein</fullName>
    </submittedName>
</protein>
<keyword evidence="1" id="KW-0732">Signal</keyword>
<keyword evidence="3" id="KW-1185">Reference proteome</keyword>
<dbReference type="Proteomes" id="UP001178461">
    <property type="component" value="Unassembled WGS sequence"/>
</dbReference>
<feature type="chain" id="PRO_5041265322" evidence="1">
    <location>
        <begin position="34"/>
        <end position="88"/>
    </location>
</feature>
<accession>A0AA35QQ98</accession>
<evidence type="ECO:0000256" key="1">
    <source>
        <dbReference type="SAM" id="SignalP"/>
    </source>
</evidence>
<organism evidence="2 3">
    <name type="scientific">Podarcis lilfordi</name>
    <name type="common">Lilford's wall lizard</name>
    <dbReference type="NCBI Taxonomy" id="74358"/>
    <lineage>
        <taxon>Eukaryota</taxon>
        <taxon>Metazoa</taxon>
        <taxon>Chordata</taxon>
        <taxon>Craniata</taxon>
        <taxon>Vertebrata</taxon>
        <taxon>Euteleostomi</taxon>
        <taxon>Lepidosauria</taxon>
        <taxon>Squamata</taxon>
        <taxon>Bifurcata</taxon>
        <taxon>Unidentata</taxon>
        <taxon>Episquamata</taxon>
        <taxon>Laterata</taxon>
        <taxon>Lacertibaenia</taxon>
        <taxon>Lacertidae</taxon>
        <taxon>Podarcis</taxon>
    </lineage>
</organism>
<feature type="non-terminal residue" evidence="2">
    <location>
        <position position="1"/>
    </location>
</feature>
<name>A0AA35QQ98_9SAUR</name>
<proteinExistence type="predicted"/>
<gene>
    <name evidence="2" type="ORF">PODLI_1B008566</name>
</gene>
<dbReference type="EMBL" id="CANTUW010000087">
    <property type="protein sequence ID" value="CAI7935161.1"/>
    <property type="molecule type" value="Genomic_DNA"/>
</dbReference>
<evidence type="ECO:0000313" key="3">
    <source>
        <dbReference type="Proteomes" id="UP001178461"/>
    </source>
</evidence>
<feature type="non-terminal residue" evidence="2">
    <location>
        <position position="88"/>
    </location>
</feature>
<sequence length="88" mass="10107">VLIGKEHPRLQRSLPARMLWSFTLLFLLPPVVCKAAMRCPETDTFPVPHEWYQSGGLIIGGIASQFYYSIIEERFIENPSQNLFDNNP</sequence>